<dbReference type="PANTHER" id="PTHR11921">
    <property type="entry name" value="SUCCINATE DEHYDROGENASE IRON-SULFUR PROTEIN"/>
    <property type="match status" value="1"/>
</dbReference>
<dbReference type="AlphaFoldDB" id="A0A1F4RDT7"/>
<comment type="catalytic activity">
    <reaction evidence="9">
        <text>a menaquinone + succinate = a menaquinol + fumarate</text>
        <dbReference type="Rhea" id="RHEA:27834"/>
        <dbReference type="Rhea" id="RHEA-COMP:9537"/>
        <dbReference type="Rhea" id="RHEA-COMP:9539"/>
        <dbReference type="ChEBI" id="CHEBI:16374"/>
        <dbReference type="ChEBI" id="CHEBI:18151"/>
        <dbReference type="ChEBI" id="CHEBI:29806"/>
        <dbReference type="ChEBI" id="CHEBI:30031"/>
        <dbReference type="EC" id="1.3.5.1"/>
    </reaction>
</comment>
<evidence type="ECO:0000256" key="3">
    <source>
        <dbReference type="ARBA" id="ARBA00022485"/>
    </source>
</evidence>
<organism evidence="12 13">
    <name type="scientific">candidate division WOR-1 bacterium RIFCSPLOWO2_02_FULL_46_20</name>
    <dbReference type="NCBI Taxonomy" id="1802567"/>
    <lineage>
        <taxon>Bacteria</taxon>
        <taxon>Bacillati</taxon>
        <taxon>Saganbacteria</taxon>
    </lineage>
</organism>
<dbReference type="GO" id="GO:0008177">
    <property type="term" value="F:succinate dehydrogenase (quinone) activity"/>
    <property type="evidence" value="ECO:0007669"/>
    <property type="project" value="UniProtKB-EC"/>
</dbReference>
<dbReference type="NCBIfam" id="NF004616">
    <property type="entry name" value="PRK05950.1"/>
    <property type="match status" value="1"/>
</dbReference>
<keyword evidence="9" id="KW-0003">3Fe-4S</keyword>
<dbReference type="InterPro" id="IPR006058">
    <property type="entry name" value="2Fe2S_fd_BS"/>
</dbReference>
<proteinExistence type="inferred from homology"/>
<evidence type="ECO:0000256" key="5">
    <source>
        <dbReference type="ARBA" id="ARBA00022723"/>
    </source>
</evidence>
<dbReference type="InterPro" id="IPR012675">
    <property type="entry name" value="Beta-grasp_dom_sf"/>
</dbReference>
<dbReference type="InterPro" id="IPR025192">
    <property type="entry name" value="Succ_DH/fum_Rdtase_N"/>
</dbReference>
<dbReference type="Gene3D" id="1.10.1060.10">
    <property type="entry name" value="Alpha-helical ferredoxin"/>
    <property type="match status" value="1"/>
</dbReference>
<keyword evidence="4 9" id="KW-0001">2Fe-2S</keyword>
<comment type="cofactor">
    <cofactor evidence="9">
        <name>[4Fe-4S] cluster</name>
        <dbReference type="ChEBI" id="CHEBI:49883"/>
    </cofactor>
    <text evidence="9">Binds 1 [4Fe-4S] cluster.</text>
</comment>
<dbReference type="InterPro" id="IPR036010">
    <property type="entry name" value="2Fe-2S_ferredoxin-like_sf"/>
</dbReference>
<dbReference type="EC" id="1.3.5.1" evidence="9"/>
<reference evidence="12 13" key="1">
    <citation type="journal article" date="2016" name="Nat. Commun.">
        <title>Thousands of microbial genomes shed light on interconnected biogeochemical processes in an aquifer system.</title>
        <authorList>
            <person name="Anantharaman K."/>
            <person name="Brown C.T."/>
            <person name="Hug L.A."/>
            <person name="Sharon I."/>
            <person name="Castelle C.J."/>
            <person name="Probst A.J."/>
            <person name="Thomas B.C."/>
            <person name="Singh A."/>
            <person name="Wilkins M.J."/>
            <person name="Karaoz U."/>
            <person name="Brodie E.L."/>
            <person name="Williams K.H."/>
            <person name="Hubbard S.S."/>
            <person name="Banfield J.F."/>
        </authorList>
    </citation>
    <scope>NUCLEOTIDE SEQUENCE [LARGE SCALE GENOMIC DNA]</scope>
</reference>
<protein>
    <recommendedName>
        <fullName evidence="9">Fumarate reductase iron-sulfur subunit</fullName>
        <ecNumber evidence="9">1.3.5.1</ecNumber>
    </recommendedName>
</protein>
<dbReference type="InterPro" id="IPR001041">
    <property type="entry name" value="2Fe-2S_ferredoxin-type"/>
</dbReference>
<dbReference type="GO" id="GO:0009055">
    <property type="term" value="F:electron transfer activity"/>
    <property type="evidence" value="ECO:0007669"/>
    <property type="project" value="InterPro"/>
</dbReference>
<keyword evidence="7 9" id="KW-0408">Iron</keyword>
<dbReference type="GO" id="GO:0022904">
    <property type="term" value="P:respiratory electron transport chain"/>
    <property type="evidence" value="ECO:0007669"/>
    <property type="project" value="TreeGrafter"/>
</dbReference>
<feature type="domain" description="2Fe-2S ferredoxin-type" evidence="10">
    <location>
        <begin position="1"/>
        <end position="93"/>
    </location>
</feature>
<evidence type="ECO:0000256" key="4">
    <source>
        <dbReference type="ARBA" id="ARBA00022714"/>
    </source>
</evidence>
<keyword evidence="6" id="KW-0560">Oxidoreductase</keyword>
<dbReference type="GO" id="GO:0006099">
    <property type="term" value="P:tricarboxylic acid cycle"/>
    <property type="evidence" value="ECO:0007669"/>
    <property type="project" value="InterPro"/>
</dbReference>
<comment type="caution">
    <text evidence="12">The sequence shown here is derived from an EMBL/GenBank/DDBJ whole genome shotgun (WGS) entry which is preliminary data.</text>
</comment>
<dbReference type="PROSITE" id="PS51085">
    <property type="entry name" value="2FE2S_FER_2"/>
    <property type="match status" value="1"/>
</dbReference>
<comment type="similarity">
    <text evidence="2 9">Belongs to the succinate dehydrogenase/fumarate reductase iron-sulfur protein family.</text>
</comment>
<dbReference type="PROSITE" id="PS00197">
    <property type="entry name" value="2FE2S_FER_1"/>
    <property type="match status" value="1"/>
</dbReference>
<feature type="domain" description="4Fe-4S ferredoxin-type" evidence="11">
    <location>
        <begin position="134"/>
        <end position="164"/>
    </location>
</feature>
<evidence type="ECO:0000313" key="12">
    <source>
        <dbReference type="EMBL" id="OGC06351.1"/>
    </source>
</evidence>
<evidence type="ECO:0000259" key="11">
    <source>
        <dbReference type="PROSITE" id="PS51379"/>
    </source>
</evidence>
<dbReference type="InterPro" id="IPR017896">
    <property type="entry name" value="4Fe4S_Fe-S-bd"/>
</dbReference>
<dbReference type="InterPro" id="IPR009051">
    <property type="entry name" value="Helical_ferredxn"/>
</dbReference>
<comment type="pathway">
    <text evidence="1">Carbohydrate metabolism; tricarboxylic acid cycle.</text>
</comment>
<dbReference type="GO" id="GO:0051538">
    <property type="term" value="F:3 iron, 4 sulfur cluster binding"/>
    <property type="evidence" value="ECO:0007669"/>
    <property type="project" value="UniProtKB-KW"/>
</dbReference>
<comment type="cofactor">
    <cofactor evidence="9">
        <name>[2Fe-2S] cluster</name>
        <dbReference type="ChEBI" id="CHEBI:190135"/>
    </cofactor>
    <text evidence="9">Binds 1 [2Fe-2S] cluster.</text>
</comment>
<dbReference type="GO" id="GO:0051539">
    <property type="term" value="F:4 iron, 4 sulfur cluster binding"/>
    <property type="evidence" value="ECO:0007669"/>
    <property type="project" value="UniProtKB-KW"/>
</dbReference>
<keyword evidence="3 9" id="KW-0004">4Fe-4S</keyword>
<dbReference type="Proteomes" id="UP000176938">
    <property type="component" value="Unassembled WGS sequence"/>
</dbReference>
<dbReference type="CDD" id="cd00207">
    <property type="entry name" value="fer2"/>
    <property type="match status" value="1"/>
</dbReference>
<evidence type="ECO:0000256" key="2">
    <source>
        <dbReference type="ARBA" id="ARBA00009433"/>
    </source>
</evidence>
<dbReference type="EMBL" id="METP01000021">
    <property type="protein sequence ID" value="OGC06351.1"/>
    <property type="molecule type" value="Genomic_DNA"/>
</dbReference>
<accession>A0A1F4RDT7</accession>
<gene>
    <name evidence="12" type="ORF">A3H38_05215</name>
</gene>
<dbReference type="Gene3D" id="3.10.20.30">
    <property type="match status" value="1"/>
</dbReference>
<evidence type="ECO:0000259" key="10">
    <source>
        <dbReference type="PROSITE" id="PS51085"/>
    </source>
</evidence>
<dbReference type="PANTHER" id="PTHR11921:SF29">
    <property type="entry name" value="SUCCINATE DEHYDROGENASE [UBIQUINONE] IRON-SULFUR SUBUNIT, MITOCHONDRIAL"/>
    <property type="match status" value="1"/>
</dbReference>
<evidence type="ECO:0000256" key="9">
    <source>
        <dbReference type="RuleBase" id="RU361237"/>
    </source>
</evidence>
<comment type="cofactor">
    <cofactor evidence="9">
        <name>[3Fe-4S] cluster</name>
        <dbReference type="ChEBI" id="CHEBI:21137"/>
    </cofactor>
    <text evidence="9">Binds 1 [3Fe-4S] cluster.</text>
</comment>
<dbReference type="Pfam" id="PF13085">
    <property type="entry name" value="Fer2_3"/>
    <property type="match status" value="1"/>
</dbReference>
<sequence length="232" mass="25852">MVTFKIERFDPDVDKAPYFKTYEVMAEKEMSVLEALFYIVENLDGSLAFRYSCRGAVCGSCAMRINGKNRLACQTLIKTLRAKTITVSALPHLPVIKDLVVDMDHFFAKYEKVKPYLINPSPAPAKERTQSVKERARIDEMINCILCGACYSACTVAATDPQFLGPAALTKAYRFLADSRDAARGERLKLVDGEHGALRCHTLFNCAEACPKYIVPTYSIQKLKGGLYGKQS</sequence>
<dbReference type="SUPFAM" id="SSF54292">
    <property type="entry name" value="2Fe-2S ferredoxin-like"/>
    <property type="match status" value="1"/>
</dbReference>
<evidence type="ECO:0000256" key="1">
    <source>
        <dbReference type="ARBA" id="ARBA00005163"/>
    </source>
</evidence>
<evidence type="ECO:0000256" key="7">
    <source>
        <dbReference type="ARBA" id="ARBA00023004"/>
    </source>
</evidence>
<evidence type="ECO:0000313" key="13">
    <source>
        <dbReference type="Proteomes" id="UP000176938"/>
    </source>
</evidence>
<dbReference type="InterPro" id="IPR050573">
    <property type="entry name" value="SDH/FRD_Iron-Sulfur"/>
</dbReference>
<name>A0A1F4RDT7_UNCSA</name>
<dbReference type="InterPro" id="IPR004489">
    <property type="entry name" value="Succ_DH/fum_Rdtase_Fe-S"/>
</dbReference>
<dbReference type="NCBIfam" id="TIGR00384">
    <property type="entry name" value="dhsB"/>
    <property type="match status" value="1"/>
</dbReference>
<dbReference type="FunFam" id="1.10.1060.10:FF:000003">
    <property type="entry name" value="Succinate dehydrogenase iron-sulfur subunit"/>
    <property type="match status" value="1"/>
</dbReference>
<dbReference type="PROSITE" id="PS51379">
    <property type="entry name" value="4FE4S_FER_2"/>
    <property type="match status" value="1"/>
</dbReference>
<dbReference type="Pfam" id="PF13183">
    <property type="entry name" value="Fer4_8"/>
    <property type="match status" value="1"/>
</dbReference>
<dbReference type="SUPFAM" id="SSF46548">
    <property type="entry name" value="alpha-helical ferredoxin"/>
    <property type="match status" value="1"/>
</dbReference>
<dbReference type="GO" id="GO:0046872">
    <property type="term" value="F:metal ion binding"/>
    <property type="evidence" value="ECO:0007669"/>
    <property type="project" value="UniProtKB-KW"/>
</dbReference>
<dbReference type="GO" id="GO:0051537">
    <property type="term" value="F:2 iron, 2 sulfur cluster binding"/>
    <property type="evidence" value="ECO:0007669"/>
    <property type="project" value="UniProtKB-KW"/>
</dbReference>
<keyword evidence="8 9" id="KW-0411">Iron-sulfur</keyword>
<evidence type="ECO:0000256" key="8">
    <source>
        <dbReference type="ARBA" id="ARBA00023014"/>
    </source>
</evidence>
<evidence type="ECO:0000256" key="6">
    <source>
        <dbReference type="ARBA" id="ARBA00023002"/>
    </source>
</evidence>
<keyword evidence="5 9" id="KW-0479">Metal-binding</keyword>